<evidence type="ECO:0000256" key="7">
    <source>
        <dbReference type="SAM" id="Phobius"/>
    </source>
</evidence>
<feature type="domain" description="BPTI/Kunitz inhibitor" evidence="8">
    <location>
        <begin position="74"/>
        <end position="124"/>
    </location>
</feature>
<evidence type="ECO:0000259" key="8">
    <source>
        <dbReference type="PROSITE" id="PS50279"/>
    </source>
</evidence>
<dbReference type="GO" id="GO:0004867">
    <property type="term" value="F:serine-type endopeptidase inhibitor activity"/>
    <property type="evidence" value="ECO:0007669"/>
    <property type="project" value="UniProtKB-KW"/>
</dbReference>
<dbReference type="InterPro" id="IPR036880">
    <property type="entry name" value="Kunitz_BPTI_sf"/>
</dbReference>
<proteinExistence type="inferred from homology"/>
<keyword evidence="3" id="KW-0964">Secreted</keyword>
<dbReference type="AlphaFoldDB" id="A0A670KCS1"/>
<feature type="transmembrane region" description="Helical" evidence="7">
    <location>
        <begin position="36"/>
        <end position="62"/>
    </location>
</feature>
<reference evidence="9 10" key="1">
    <citation type="journal article" date="2019" name="Proc. Natl. Acad. Sci. U.S.A.">
        <title>Regulatory changes in pterin and carotenoid genes underlie balanced color polymorphisms in the wall lizard.</title>
        <authorList>
            <person name="Andrade P."/>
            <person name="Pinho C."/>
            <person name="Perez I de Lanuza G."/>
            <person name="Afonso S."/>
            <person name="Brejcha J."/>
            <person name="Rubin C.J."/>
            <person name="Wallerman O."/>
            <person name="Pereira P."/>
            <person name="Sabatino S.J."/>
            <person name="Bellati A."/>
            <person name="Pellitteri-Rosa D."/>
            <person name="Bosakova Z."/>
            <person name="Bunikis I."/>
            <person name="Carretero M.A."/>
            <person name="Feiner N."/>
            <person name="Marsik P."/>
            <person name="Pauperio F."/>
            <person name="Salvi D."/>
            <person name="Soler L."/>
            <person name="While G.M."/>
            <person name="Uller T."/>
            <person name="Font E."/>
            <person name="Andersson L."/>
            <person name="Carneiro M."/>
        </authorList>
    </citation>
    <scope>NUCLEOTIDE SEQUENCE</scope>
</reference>
<dbReference type="SMART" id="SM00131">
    <property type="entry name" value="KU"/>
    <property type="match status" value="1"/>
</dbReference>
<keyword evidence="7" id="KW-0812">Transmembrane</keyword>
<evidence type="ECO:0000256" key="3">
    <source>
        <dbReference type="ARBA" id="ARBA00022525"/>
    </source>
</evidence>
<dbReference type="PANTHER" id="PTHR10083:SF381">
    <property type="entry name" value="BPTI_KUNITZ INHIBITOR DOMAIN-CONTAINING PROTEIN"/>
    <property type="match status" value="1"/>
</dbReference>
<keyword evidence="4" id="KW-0646">Protease inhibitor</keyword>
<dbReference type="PANTHER" id="PTHR10083">
    <property type="entry name" value="KUNITZ-TYPE PROTEASE INHIBITOR-RELATED"/>
    <property type="match status" value="1"/>
</dbReference>
<evidence type="ECO:0000256" key="2">
    <source>
        <dbReference type="ARBA" id="ARBA00008415"/>
    </source>
</evidence>
<evidence type="ECO:0000256" key="6">
    <source>
        <dbReference type="ARBA" id="ARBA00023157"/>
    </source>
</evidence>
<dbReference type="GO" id="GO:0005615">
    <property type="term" value="C:extracellular space"/>
    <property type="evidence" value="ECO:0007669"/>
    <property type="project" value="TreeGrafter"/>
</dbReference>
<evidence type="ECO:0000313" key="10">
    <source>
        <dbReference type="Proteomes" id="UP000472272"/>
    </source>
</evidence>
<sequence>RKTSWWDTTKSLLFIIFIVNYFLYQEMQTDRDSCMQGAWGLFQLCISMILFVKGTCIIFPLVTANPSVPPSDACIVDVDNGKCDDYVLKWYFEKKLHICTQFWYGGCGGNANRFETREECEALCIKSS</sequence>
<keyword evidence="6" id="KW-1015">Disulfide bond</keyword>
<dbReference type="CDD" id="cd22630">
    <property type="entry name" value="Kunitz_collagen_alpha6_VI"/>
    <property type="match status" value="1"/>
</dbReference>
<feature type="transmembrane region" description="Helical" evidence="7">
    <location>
        <begin position="6"/>
        <end position="24"/>
    </location>
</feature>
<comment type="similarity">
    <text evidence="2">Belongs to the venom Kunitz-type family.</text>
</comment>
<dbReference type="InterPro" id="IPR050098">
    <property type="entry name" value="TFPI/VKTCI-like"/>
</dbReference>
<organism evidence="9 10">
    <name type="scientific">Podarcis muralis</name>
    <name type="common">Wall lizard</name>
    <name type="synonym">Lacerta muralis</name>
    <dbReference type="NCBI Taxonomy" id="64176"/>
    <lineage>
        <taxon>Eukaryota</taxon>
        <taxon>Metazoa</taxon>
        <taxon>Chordata</taxon>
        <taxon>Craniata</taxon>
        <taxon>Vertebrata</taxon>
        <taxon>Euteleostomi</taxon>
        <taxon>Lepidosauria</taxon>
        <taxon>Squamata</taxon>
        <taxon>Bifurcata</taxon>
        <taxon>Unidentata</taxon>
        <taxon>Episquamata</taxon>
        <taxon>Laterata</taxon>
        <taxon>Lacertibaenia</taxon>
        <taxon>Lacertidae</taxon>
        <taxon>Podarcis</taxon>
    </lineage>
</organism>
<dbReference type="PRINTS" id="PR00759">
    <property type="entry name" value="BASICPTASE"/>
</dbReference>
<evidence type="ECO:0000256" key="5">
    <source>
        <dbReference type="ARBA" id="ARBA00022900"/>
    </source>
</evidence>
<accession>A0A670KCS1</accession>
<dbReference type="PROSITE" id="PS50279">
    <property type="entry name" value="BPTI_KUNITZ_2"/>
    <property type="match status" value="1"/>
</dbReference>
<keyword evidence="5" id="KW-0722">Serine protease inhibitor</keyword>
<keyword evidence="7" id="KW-1133">Transmembrane helix</keyword>
<keyword evidence="10" id="KW-1185">Reference proteome</keyword>
<comment type="subcellular location">
    <subcellularLocation>
        <location evidence="1">Secreted</location>
    </subcellularLocation>
</comment>
<dbReference type="InterPro" id="IPR002223">
    <property type="entry name" value="Kunitz_BPTI"/>
</dbReference>
<keyword evidence="7" id="KW-0472">Membrane</keyword>
<evidence type="ECO:0000256" key="1">
    <source>
        <dbReference type="ARBA" id="ARBA00004613"/>
    </source>
</evidence>
<dbReference type="FunFam" id="4.10.410.10:FF:000020">
    <property type="entry name" value="Collagen, type VI, alpha 3"/>
    <property type="match status" value="1"/>
</dbReference>
<reference evidence="9" key="2">
    <citation type="submission" date="2025-08" db="UniProtKB">
        <authorList>
            <consortium name="Ensembl"/>
        </authorList>
    </citation>
    <scope>IDENTIFICATION</scope>
</reference>
<dbReference type="SUPFAM" id="SSF57362">
    <property type="entry name" value="BPTI-like"/>
    <property type="match status" value="1"/>
</dbReference>
<dbReference type="Pfam" id="PF00014">
    <property type="entry name" value="Kunitz_BPTI"/>
    <property type="match status" value="1"/>
</dbReference>
<dbReference type="Proteomes" id="UP000472272">
    <property type="component" value="Chromosome 12"/>
</dbReference>
<dbReference type="GeneTree" id="ENSGT01030000235163"/>
<dbReference type="OMA" id="ANCENDW"/>
<evidence type="ECO:0000313" key="9">
    <source>
        <dbReference type="Ensembl" id="ENSPMRP00000034170.1"/>
    </source>
</evidence>
<name>A0A670KCS1_PODMU</name>
<protein>
    <recommendedName>
        <fullName evidence="8">BPTI/Kunitz inhibitor domain-containing protein</fullName>
    </recommendedName>
</protein>
<dbReference type="PROSITE" id="PS00280">
    <property type="entry name" value="BPTI_KUNITZ_1"/>
    <property type="match status" value="1"/>
</dbReference>
<reference evidence="9" key="3">
    <citation type="submission" date="2025-09" db="UniProtKB">
        <authorList>
            <consortium name="Ensembl"/>
        </authorList>
    </citation>
    <scope>IDENTIFICATION</scope>
</reference>
<dbReference type="Gene3D" id="4.10.410.10">
    <property type="entry name" value="Pancreatic trypsin inhibitor Kunitz domain"/>
    <property type="match status" value="1"/>
</dbReference>
<evidence type="ECO:0000256" key="4">
    <source>
        <dbReference type="ARBA" id="ARBA00022690"/>
    </source>
</evidence>
<dbReference type="Ensembl" id="ENSPMRT00000036246.1">
    <property type="protein sequence ID" value="ENSPMRP00000034170.1"/>
    <property type="gene ID" value="ENSPMRG00000022176.1"/>
</dbReference>
<dbReference type="InterPro" id="IPR020901">
    <property type="entry name" value="Prtase_inh_Kunz-CS"/>
</dbReference>